<sequence length="145" mass="16186">MLMPKRTKHRKEHRGSLRGRAKGGTEVAFGEYGIQAQTACWITNRQIEAARIAMTRYMKRGGKVWIKIFPAKPITAKPLEVRMGSGKGNVEKWVAVVKPGKVLFEIAGVEEEVAREALRLASHKLPCKTTFVKRKELGGEANESN</sequence>
<dbReference type="Pfam" id="PF00252">
    <property type="entry name" value="Ribosomal_L16"/>
    <property type="match status" value="1"/>
</dbReference>
<dbReference type="PROSITE" id="PS00701">
    <property type="entry name" value="RIBOSOMAL_L16_2"/>
    <property type="match status" value="1"/>
</dbReference>
<dbReference type="Proteomes" id="UP001231941">
    <property type="component" value="Unassembled WGS sequence"/>
</dbReference>
<dbReference type="NCBIfam" id="TIGR01164">
    <property type="entry name" value="rplP_bact"/>
    <property type="match status" value="1"/>
</dbReference>
<keyword evidence="10" id="KW-1185">Reference proteome</keyword>
<keyword evidence="2 5" id="KW-0689">Ribosomal protein</keyword>
<evidence type="ECO:0000256" key="3">
    <source>
        <dbReference type="ARBA" id="ARBA00023274"/>
    </source>
</evidence>
<dbReference type="PRINTS" id="PR00060">
    <property type="entry name" value="RIBOSOMALL16"/>
</dbReference>
<dbReference type="InterPro" id="IPR047873">
    <property type="entry name" value="Ribosomal_uL16"/>
</dbReference>
<dbReference type="InterPro" id="IPR020798">
    <property type="entry name" value="Ribosomal_uL16_CS"/>
</dbReference>
<dbReference type="RefSeq" id="WP_305994190.1">
    <property type="nucleotide sequence ID" value="NZ_JAVAMP010000020.1"/>
</dbReference>
<keyword evidence="5 7" id="KW-0699">rRNA-binding</keyword>
<comment type="similarity">
    <text evidence="1 5 6">Belongs to the universal ribosomal protein uL16 family.</text>
</comment>
<dbReference type="PANTHER" id="PTHR12220">
    <property type="entry name" value="50S/60S RIBOSOMAL PROTEIN L16"/>
    <property type="match status" value="1"/>
</dbReference>
<evidence type="ECO:0000313" key="9">
    <source>
        <dbReference type="EMBL" id="MDP5276888.1"/>
    </source>
</evidence>
<dbReference type="GO" id="GO:0005840">
    <property type="term" value="C:ribosome"/>
    <property type="evidence" value="ECO:0007669"/>
    <property type="project" value="UniProtKB-KW"/>
</dbReference>
<accession>A0ABT9J5Q4</accession>
<keyword evidence="3 5" id="KW-0687">Ribonucleoprotein</keyword>
<keyword evidence="5 7" id="KW-0694">RNA-binding</keyword>
<proteinExistence type="inferred from homology"/>
<keyword evidence="5 7" id="KW-0820">tRNA-binding</keyword>
<organism evidence="9 10">
    <name type="scientific">Chengkuizengella axinellae</name>
    <dbReference type="NCBI Taxonomy" id="3064388"/>
    <lineage>
        <taxon>Bacteria</taxon>
        <taxon>Bacillati</taxon>
        <taxon>Bacillota</taxon>
        <taxon>Bacilli</taxon>
        <taxon>Bacillales</taxon>
        <taxon>Paenibacillaceae</taxon>
        <taxon>Chengkuizengella</taxon>
    </lineage>
</organism>
<feature type="region of interest" description="Disordered" evidence="8">
    <location>
        <begin position="1"/>
        <end position="20"/>
    </location>
</feature>
<comment type="function">
    <text evidence="5 7">Binds 23S rRNA and is also seen to make contacts with the A and possibly P site tRNAs.</text>
</comment>
<evidence type="ECO:0000256" key="5">
    <source>
        <dbReference type="HAMAP-Rule" id="MF_01342"/>
    </source>
</evidence>
<comment type="caution">
    <text evidence="9">The sequence shown here is derived from an EMBL/GenBank/DDBJ whole genome shotgun (WGS) entry which is preliminary data.</text>
</comment>
<evidence type="ECO:0000256" key="7">
    <source>
        <dbReference type="RuleBase" id="RU004414"/>
    </source>
</evidence>
<dbReference type="InterPro" id="IPR036920">
    <property type="entry name" value="Ribosomal_uL16_sf"/>
</dbReference>
<name>A0ABT9J5Q4_9BACL</name>
<comment type="subunit">
    <text evidence="5 7">Part of the 50S ribosomal subunit.</text>
</comment>
<evidence type="ECO:0000256" key="4">
    <source>
        <dbReference type="ARBA" id="ARBA00035198"/>
    </source>
</evidence>
<dbReference type="Gene3D" id="3.90.1170.10">
    <property type="entry name" value="Ribosomal protein L10e/L16"/>
    <property type="match status" value="1"/>
</dbReference>
<gene>
    <name evidence="5 9" type="primary">rplP</name>
    <name evidence="9" type="ORF">Q5Y73_22595</name>
</gene>
<dbReference type="PANTHER" id="PTHR12220:SF13">
    <property type="entry name" value="LARGE RIBOSOMAL SUBUNIT PROTEIN UL16M"/>
    <property type="match status" value="1"/>
</dbReference>
<evidence type="ECO:0000256" key="1">
    <source>
        <dbReference type="ARBA" id="ARBA00008931"/>
    </source>
</evidence>
<dbReference type="InterPro" id="IPR016180">
    <property type="entry name" value="Ribosomal_uL16_dom"/>
</dbReference>
<evidence type="ECO:0000313" key="10">
    <source>
        <dbReference type="Proteomes" id="UP001231941"/>
    </source>
</evidence>
<reference evidence="9 10" key="1">
    <citation type="submission" date="2023-08" db="EMBL/GenBank/DDBJ databases">
        <authorList>
            <person name="Park J.-S."/>
        </authorList>
    </citation>
    <scope>NUCLEOTIDE SEQUENCE [LARGE SCALE GENOMIC DNA]</scope>
    <source>
        <strain evidence="9 10">2205SS18-9</strain>
    </source>
</reference>
<dbReference type="InterPro" id="IPR000114">
    <property type="entry name" value="Ribosomal_uL16_bact-type"/>
</dbReference>
<dbReference type="HAMAP" id="MF_01342">
    <property type="entry name" value="Ribosomal_uL16"/>
    <property type="match status" value="1"/>
</dbReference>
<dbReference type="EMBL" id="JAVAMP010000020">
    <property type="protein sequence ID" value="MDP5276888.1"/>
    <property type="molecule type" value="Genomic_DNA"/>
</dbReference>
<evidence type="ECO:0000256" key="2">
    <source>
        <dbReference type="ARBA" id="ARBA00022980"/>
    </source>
</evidence>
<protein>
    <recommendedName>
        <fullName evidence="4 5">Large ribosomal subunit protein uL16</fullName>
    </recommendedName>
</protein>
<dbReference type="CDD" id="cd01433">
    <property type="entry name" value="Ribosomal_L16_L10e"/>
    <property type="match status" value="1"/>
</dbReference>
<dbReference type="PROSITE" id="PS00586">
    <property type="entry name" value="RIBOSOMAL_L16_1"/>
    <property type="match status" value="1"/>
</dbReference>
<evidence type="ECO:0000256" key="8">
    <source>
        <dbReference type="SAM" id="MobiDB-lite"/>
    </source>
</evidence>
<dbReference type="SUPFAM" id="SSF54686">
    <property type="entry name" value="Ribosomal protein L16p/L10e"/>
    <property type="match status" value="1"/>
</dbReference>
<evidence type="ECO:0000256" key="6">
    <source>
        <dbReference type="RuleBase" id="RU004413"/>
    </source>
</evidence>